<feature type="signal peptide" evidence="1">
    <location>
        <begin position="1"/>
        <end position="18"/>
    </location>
</feature>
<keyword evidence="1" id="KW-0732">Signal</keyword>
<proteinExistence type="predicted"/>
<protein>
    <submittedName>
        <fullName evidence="2">Uncharacterized protein</fullName>
    </submittedName>
</protein>
<accession>A0A9W9YSG3</accession>
<dbReference type="AlphaFoldDB" id="A0A9W9YSG3"/>
<name>A0A9W9YSG3_9CNID</name>
<feature type="chain" id="PRO_5040803312" evidence="1">
    <location>
        <begin position="19"/>
        <end position="157"/>
    </location>
</feature>
<reference evidence="2" key="1">
    <citation type="submission" date="2023-01" db="EMBL/GenBank/DDBJ databases">
        <title>Genome assembly of the deep-sea coral Lophelia pertusa.</title>
        <authorList>
            <person name="Herrera S."/>
            <person name="Cordes E."/>
        </authorList>
    </citation>
    <scope>NUCLEOTIDE SEQUENCE</scope>
    <source>
        <strain evidence="2">USNM1676648</strain>
        <tissue evidence="2">Polyp</tissue>
    </source>
</reference>
<sequence length="157" mass="17880">MDISSLYLLLLMISYSTAKTTKQLEAMFTCNGEFSFYYKADKSKLLVSNDSTIANYTLHPGTEVVSVRCRNFHSKPWIIGSVSNGLVTDTRWKCFSLPKHLKVNSLSWAKPETDDSQWPRPSRTIQTWKRSRMLEMKRSGYQPLMKVIRGCSAGAAN</sequence>
<dbReference type="EMBL" id="MU827303">
    <property type="protein sequence ID" value="KAJ7365435.1"/>
    <property type="molecule type" value="Genomic_DNA"/>
</dbReference>
<keyword evidence="3" id="KW-1185">Reference proteome</keyword>
<evidence type="ECO:0000313" key="2">
    <source>
        <dbReference type="EMBL" id="KAJ7365435.1"/>
    </source>
</evidence>
<evidence type="ECO:0000313" key="3">
    <source>
        <dbReference type="Proteomes" id="UP001163046"/>
    </source>
</evidence>
<dbReference type="Gene3D" id="2.60.120.260">
    <property type="entry name" value="Galactose-binding domain-like"/>
    <property type="match status" value="1"/>
</dbReference>
<evidence type="ECO:0000256" key="1">
    <source>
        <dbReference type="SAM" id="SignalP"/>
    </source>
</evidence>
<comment type="caution">
    <text evidence="2">The sequence shown here is derived from an EMBL/GenBank/DDBJ whole genome shotgun (WGS) entry which is preliminary data.</text>
</comment>
<gene>
    <name evidence="2" type="ORF">OS493_005542</name>
</gene>
<dbReference type="Proteomes" id="UP001163046">
    <property type="component" value="Unassembled WGS sequence"/>
</dbReference>
<organism evidence="2 3">
    <name type="scientific">Desmophyllum pertusum</name>
    <dbReference type="NCBI Taxonomy" id="174260"/>
    <lineage>
        <taxon>Eukaryota</taxon>
        <taxon>Metazoa</taxon>
        <taxon>Cnidaria</taxon>
        <taxon>Anthozoa</taxon>
        <taxon>Hexacorallia</taxon>
        <taxon>Scleractinia</taxon>
        <taxon>Caryophylliina</taxon>
        <taxon>Caryophylliidae</taxon>
        <taxon>Desmophyllum</taxon>
    </lineage>
</organism>
<dbReference type="OrthoDB" id="5945683at2759"/>